<name>A0A837RC89_LACPE</name>
<reference evidence="1 2" key="1">
    <citation type="journal article" date="2015" name="Genome Announc.">
        <title>Expanding the biotechnology potential of lactobacilli through comparative genomics of 213 strains and associated genera.</title>
        <authorList>
            <person name="Sun Z."/>
            <person name="Harris H.M."/>
            <person name="McCann A."/>
            <person name="Guo C."/>
            <person name="Argimon S."/>
            <person name="Zhang W."/>
            <person name="Yang X."/>
            <person name="Jeffery I.B."/>
            <person name="Cooney J.C."/>
            <person name="Kagawa T.F."/>
            <person name="Liu W."/>
            <person name="Song Y."/>
            <person name="Salvetti E."/>
            <person name="Wrobel A."/>
            <person name="Rasinkangas P."/>
            <person name="Parkhill J."/>
            <person name="Rea M.C."/>
            <person name="O'Sullivan O."/>
            <person name="Ritari J."/>
            <person name="Douillard F.P."/>
            <person name="Paul Ross R."/>
            <person name="Yang R."/>
            <person name="Briner A.E."/>
            <person name="Felis G.E."/>
            <person name="de Vos W.M."/>
            <person name="Barrangou R."/>
            <person name="Klaenhammer T.R."/>
            <person name="Caufield P.W."/>
            <person name="Cui Y."/>
            <person name="Zhang H."/>
            <person name="O'Toole P.W."/>
        </authorList>
    </citation>
    <scope>NUCLEOTIDE SEQUENCE [LARGE SCALE GENOMIC DNA]</scope>
    <source>
        <strain evidence="1 2">DSM 20314</strain>
    </source>
</reference>
<dbReference type="EMBL" id="AZCU01000009">
    <property type="protein sequence ID" value="KRK24914.1"/>
    <property type="molecule type" value="Genomic_DNA"/>
</dbReference>
<gene>
    <name evidence="1" type="ORF">FD24_GL003338</name>
</gene>
<comment type="caution">
    <text evidence="1">The sequence shown here is derived from an EMBL/GenBank/DDBJ whole genome shotgun (WGS) entry which is preliminary data.</text>
</comment>
<sequence length="151" mass="17844">MGKMMLQEQLDTLNASEDRMKLRGPDEPLPILHTNYWQFENDERDHIEDADDFCYDADEFDKAQLFQDYIDNNSFKRWATDMQANMLSGLCIVTFGSTNVDIPYPDEGTETNWQWLIDVFGEARMWDELLVHVDTATMMERLGYHWVSEEE</sequence>
<organism evidence="1 2">
    <name type="scientific">Lactiplantibacillus pentosus DSM 20314</name>
    <dbReference type="NCBI Taxonomy" id="1423791"/>
    <lineage>
        <taxon>Bacteria</taxon>
        <taxon>Bacillati</taxon>
        <taxon>Bacillota</taxon>
        <taxon>Bacilli</taxon>
        <taxon>Lactobacillales</taxon>
        <taxon>Lactobacillaceae</taxon>
        <taxon>Lactiplantibacillus</taxon>
    </lineage>
</organism>
<accession>A0A837RC89</accession>
<protein>
    <submittedName>
        <fullName evidence="1">Prophage Lp1 protein 17</fullName>
    </submittedName>
</protein>
<proteinExistence type="predicted"/>
<dbReference type="Proteomes" id="UP000051020">
    <property type="component" value="Unassembled WGS sequence"/>
</dbReference>
<evidence type="ECO:0000313" key="1">
    <source>
        <dbReference type="EMBL" id="KRK24914.1"/>
    </source>
</evidence>
<dbReference type="AlphaFoldDB" id="A0A837RC89"/>
<dbReference type="NCBIfam" id="NF047326">
    <property type="entry name" value="lp1_17_inhib"/>
    <property type="match status" value="1"/>
</dbReference>
<evidence type="ECO:0000313" key="2">
    <source>
        <dbReference type="Proteomes" id="UP000051020"/>
    </source>
</evidence>